<dbReference type="SUPFAM" id="SSF53300">
    <property type="entry name" value="vWA-like"/>
    <property type="match status" value="1"/>
</dbReference>
<feature type="domain" description="VWFA" evidence="2">
    <location>
        <begin position="355"/>
        <end position="530"/>
    </location>
</feature>
<reference evidence="3 4" key="1">
    <citation type="submission" date="2023-10" db="EMBL/GenBank/DDBJ databases">
        <title>The genome sequence of Streptomyces sp. HUAS YS2.</title>
        <authorList>
            <person name="Mo P."/>
        </authorList>
    </citation>
    <scope>NUCLEOTIDE SEQUENCE [LARGE SCALE GENOMIC DNA]</scope>
    <source>
        <strain evidence="3 4">HUAS YS2</strain>
    </source>
</reference>
<protein>
    <submittedName>
        <fullName evidence="3">VWA domain-containing protein</fullName>
    </submittedName>
</protein>
<feature type="compositionally biased region" description="Basic and acidic residues" evidence="1">
    <location>
        <begin position="179"/>
        <end position="196"/>
    </location>
</feature>
<evidence type="ECO:0000256" key="1">
    <source>
        <dbReference type="SAM" id="MobiDB-lite"/>
    </source>
</evidence>
<dbReference type="CDD" id="cd00198">
    <property type="entry name" value="vWFA"/>
    <property type="match status" value="1"/>
</dbReference>
<dbReference type="InterPro" id="IPR019303">
    <property type="entry name" value="vWA_TerF_C"/>
</dbReference>
<feature type="compositionally biased region" description="Basic and acidic residues" evidence="1">
    <location>
        <begin position="93"/>
        <end position="111"/>
    </location>
</feature>
<dbReference type="Gene3D" id="3.40.50.410">
    <property type="entry name" value="von Willebrand factor, type A domain"/>
    <property type="match status" value="1"/>
</dbReference>
<keyword evidence="4" id="KW-1185">Reference proteome</keyword>
<proteinExistence type="predicted"/>
<dbReference type="RefSeq" id="WP_318104734.1">
    <property type="nucleotide sequence ID" value="NZ_CP137573.1"/>
</dbReference>
<dbReference type="InterPro" id="IPR002035">
    <property type="entry name" value="VWF_A"/>
</dbReference>
<accession>A0ABZ0LWJ1</accession>
<evidence type="ECO:0000313" key="3">
    <source>
        <dbReference type="EMBL" id="WOX23159.1"/>
    </source>
</evidence>
<organism evidence="3 4">
    <name type="scientific">Streptomyces solicathayae</name>
    <dbReference type="NCBI Taxonomy" id="3081768"/>
    <lineage>
        <taxon>Bacteria</taxon>
        <taxon>Bacillati</taxon>
        <taxon>Actinomycetota</taxon>
        <taxon>Actinomycetes</taxon>
        <taxon>Kitasatosporales</taxon>
        <taxon>Streptomycetaceae</taxon>
        <taxon>Streptomyces</taxon>
    </lineage>
</organism>
<feature type="compositionally biased region" description="Low complexity" evidence="1">
    <location>
        <begin position="61"/>
        <end position="88"/>
    </location>
</feature>
<dbReference type="InterPro" id="IPR036465">
    <property type="entry name" value="vWFA_dom_sf"/>
</dbReference>
<feature type="region of interest" description="Disordered" evidence="1">
    <location>
        <begin position="1"/>
        <end position="316"/>
    </location>
</feature>
<dbReference type="SMART" id="SM00327">
    <property type="entry name" value="VWA"/>
    <property type="match status" value="1"/>
</dbReference>
<evidence type="ECO:0000313" key="4">
    <source>
        <dbReference type="Proteomes" id="UP001301731"/>
    </source>
</evidence>
<dbReference type="EMBL" id="CP137573">
    <property type="protein sequence ID" value="WOX23159.1"/>
    <property type="molecule type" value="Genomic_DNA"/>
</dbReference>
<name>A0ABZ0LWJ1_9ACTN</name>
<feature type="compositionally biased region" description="Basic and acidic residues" evidence="1">
    <location>
        <begin position="210"/>
        <end position="228"/>
    </location>
</feature>
<evidence type="ECO:0000259" key="2">
    <source>
        <dbReference type="SMART" id="SM00327"/>
    </source>
</evidence>
<feature type="compositionally biased region" description="Acidic residues" evidence="1">
    <location>
        <begin position="301"/>
        <end position="311"/>
    </location>
</feature>
<gene>
    <name evidence="3" type="ORF">R2D22_17860</name>
</gene>
<dbReference type="Pfam" id="PF10138">
    <property type="entry name" value="vWA-TerF-like"/>
    <property type="match status" value="1"/>
</dbReference>
<dbReference type="Proteomes" id="UP001301731">
    <property type="component" value="Chromosome"/>
</dbReference>
<feature type="compositionally biased region" description="Low complexity" evidence="1">
    <location>
        <begin position="277"/>
        <end position="292"/>
    </location>
</feature>
<sequence length="537" mass="55798">MGIRSLLRKVFGRDREEQNESPATSVPPQTDGPPSKAAEAEAETPKPTVPAQSQPEKATVPAQSQAEKAAAPAQSQAEKAAEELVAAAFDNPKVPEARTEAEPDAEAEAKAEAAPTAEVEAAPKAEADVEAEPTAEAEAAPKAEADVEDEAEPKAAEAEVQDEAASEAGATAEAAEVEATERPEAVVPEAEPKAEAEAGVEDEPTAEAEAAPKAEADVEDEAERKPAEAEVQDEAPVTIEELTALVETAEVGTAPEAQDETAVATEATGTPAEVEPVAAATDASVADEATATQPEASAPEAQDETPAEVEPEAVAAAGGKPAVTLARVKARAPQVVEAYKAAGAVLKRQGLSGSRAAVYLVLDRSLSMRGFYKDGSVQHLADQALALAAHLDEEATVPVVFFSTEVDGTGDLTLDNADGRIAELHDSLGRMGRTNYDRAIAEVLAHHEKAGADRPAFVVFQTDGAPESRTAATKALAEAADRPLHWRFVAFGEEDAKGFDYLRKLDVPNAAFFHAGPTPAETPHPAFFKGLLDGYEA</sequence>